<keyword evidence="2" id="KW-1185">Reference proteome</keyword>
<sequence length="149" mass="13954">MGDINVNGTLTASGAASLGDVGNNIIISGGALNIGTTGGSLAGRTVTLSGVGNVGISGAGIGGAHFTGTGGLTVSPGVNLTDDTNDYTGATSFTGAGSSTFTSIGNLGEASSLGAPTTVAAGTISVINPTGTTGTRSAIYVGDGDVSNR</sequence>
<evidence type="ECO:0000313" key="1">
    <source>
        <dbReference type="EMBL" id="MCZ4094696.1"/>
    </source>
</evidence>
<evidence type="ECO:0000313" key="2">
    <source>
        <dbReference type="Proteomes" id="UP001079430"/>
    </source>
</evidence>
<organism evidence="1 2">
    <name type="scientific">Sinorhizobium psoraleae</name>
    <dbReference type="NCBI Taxonomy" id="520838"/>
    <lineage>
        <taxon>Bacteria</taxon>
        <taxon>Pseudomonadati</taxon>
        <taxon>Pseudomonadota</taxon>
        <taxon>Alphaproteobacteria</taxon>
        <taxon>Hyphomicrobiales</taxon>
        <taxon>Rhizobiaceae</taxon>
        <taxon>Sinorhizobium/Ensifer group</taxon>
        <taxon>Sinorhizobium</taxon>
    </lineage>
</organism>
<comment type="caution">
    <text evidence="1">The sequence shown here is derived from an EMBL/GenBank/DDBJ whole genome shotgun (WGS) entry which is preliminary data.</text>
</comment>
<dbReference type="RefSeq" id="WP_269286871.1">
    <property type="nucleotide sequence ID" value="NZ_JAPVOI010000006.1"/>
</dbReference>
<accession>A0ABT4KTV1</accession>
<reference evidence="1" key="1">
    <citation type="submission" date="2022-10" db="EMBL/GenBank/DDBJ databases">
        <title>Whole genome sequencing of three plant growth promoting bacteria isolated from Vachellia tortilis subsp. raddiana in Morocco.</title>
        <authorList>
            <person name="Hnini M."/>
            <person name="Zouagui R."/>
            <person name="Zouagui H."/>
            <person name="Chemao Elfihri M.-W."/>
            <person name="Ibrahimi A."/>
            <person name="Sbabou L."/>
            <person name="Aurag J."/>
        </authorList>
    </citation>
    <scope>NUCLEOTIDE SEQUENCE</scope>
    <source>
        <strain evidence="1">LMR678</strain>
    </source>
</reference>
<name>A0ABT4KTV1_9HYPH</name>
<protein>
    <recommendedName>
        <fullName evidence="3">Autotransporter outer membrane beta-barrel domain-containing protein</fullName>
    </recommendedName>
</protein>
<proteinExistence type="predicted"/>
<dbReference type="EMBL" id="JAPVOI010000006">
    <property type="protein sequence ID" value="MCZ4094696.1"/>
    <property type="molecule type" value="Genomic_DNA"/>
</dbReference>
<dbReference type="Proteomes" id="UP001079430">
    <property type="component" value="Unassembled WGS sequence"/>
</dbReference>
<gene>
    <name evidence="1" type="ORF">O3W52_33960</name>
</gene>
<evidence type="ECO:0008006" key="3">
    <source>
        <dbReference type="Google" id="ProtNLM"/>
    </source>
</evidence>